<dbReference type="PROSITE" id="PS51767">
    <property type="entry name" value="PEPTIDASE_A1"/>
    <property type="match status" value="1"/>
</dbReference>
<evidence type="ECO:0000256" key="6">
    <source>
        <dbReference type="ARBA" id="ARBA00023145"/>
    </source>
</evidence>
<proteinExistence type="inferred from homology"/>
<feature type="disulfide bond" evidence="8">
    <location>
        <begin position="155"/>
        <end position="198"/>
    </location>
</feature>
<name>A0AAD3H158_9STRA</name>
<dbReference type="Gene3D" id="2.40.70.10">
    <property type="entry name" value="Acid Proteases"/>
    <property type="match status" value="2"/>
</dbReference>
<dbReference type="EMBL" id="BLLK01000022">
    <property type="protein sequence ID" value="GFH46471.1"/>
    <property type="molecule type" value="Genomic_DNA"/>
</dbReference>
<evidence type="ECO:0000313" key="14">
    <source>
        <dbReference type="Proteomes" id="UP001054902"/>
    </source>
</evidence>
<keyword evidence="10" id="KW-0472">Membrane</keyword>
<keyword evidence="5" id="KW-0378">Hydrolase</keyword>
<evidence type="ECO:0000256" key="9">
    <source>
        <dbReference type="SAM" id="MobiDB-lite"/>
    </source>
</evidence>
<feature type="active site" evidence="7">
    <location>
        <position position="392"/>
    </location>
</feature>
<keyword evidence="8" id="KW-1015">Disulfide bond</keyword>
<dbReference type="GO" id="GO:0004190">
    <property type="term" value="F:aspartic-type endopeptidase activity"/>
    <property type="evidence" value="ECO:0007669"/>
    <property type="project" value="UniProtKB-KW"/>
</dbReference>
<dbReference type="InterPro" id="IPR021109">
    <property type="entry name" value="Peptidase_aspartic_dom_sf"/>
</dbReference>
<keyword evidence="4" id="KW-0064">Aspartyl protease</keyword>
<sequence length="992" mass="110826">MRRSTLPPLLALAFLSLAIVVDANKTSRLVLQHTALLHQGNVDAKKEAMHPYTASVYTGLDNISASNTGNHENKRHLNELLNNFQKSREFSRFEQKRRNLKSNMKGGSFDAFQTVPLSQGIGTHYATVWVGTPPQPQTVIVDTGSHHTAFPCKPCNNCGDKYHANQFFDPQSSSTFKPLFCGQCTEELNNKCHANQQCTVSQSYAEGSSWSATVVQDTFTCGYNHPKDLILSSNEYDKDRIESPFTIPFKFACQNHLTGLFINQLADGIMGMSAEENTLTKQLYNQNKIEHNMFSMCFKRDVHHTKDGVTAGIMTLGGFDARLHKSPMVYARVELNNHHGWFTVHVRKIWMRQNGGLSAKAMFEKDENGTPQEPKHFVISNDERILKGMIFDSGSTDTYLPRSIASAFRNKWNELTGLSYANRDMKLSIEQVMKLPTVLVQLTPRKQEYDNSSDEDDKVGLAGSKLSPESPRDIIIAIPPTHYMEYSPSKGTYTPRIYLTESSGGTLGANAMMNHDILFDWENERVGIAESSCDYEQLVEGEEVLENEDEGTADTAVEQGVSQDCKLSEKMVELACIETVDVSKCLGEETSSTSLPGVSKNTMIIEQEGTKGGKDCVTRAKEIAKEANLNIEEGKILCEDGACDIVIPCTLSCKEAFQKIGNTNNKPKDVDMKKACPSSSWGVCEHTCEQTRMISERKKDGQCHVNHREKRKCHIDNCGSDPCVVPFLVHAIIFLADVDEHDWNKKDEDIFIESFAKAVNLEKEEGDELFAAGDIKITNIHKWSGEEDEDLFSNDKPKTGLELVLEISIYNENGLGENAQCKESDIYPLSQTALDVHIEIGKGTFMPLVIQTIREQGRESLEDSVFASLVEEGTMSDESTVVTSWTIKTEVSNLLEDALSTVSSYTGKDIKINMNMLIGVAILMIAMFCCCGACFDSFCAKRRYQLEQAKNAIVQRMEEKREEKERGEYAQVDGIEMDNIEAALEDSFEDDP</sequence>
<feature type="transmembrane region" description="Helical" evidence="10">
    <location>
        <begin position="916"/>
        <end position="935"/>
    </location>
</feature>
<evidence type="ECO:0000256" key="8">
    <source>
        <dbReference type="PIRSR" id="PIRSR601461-2"/>
    </source>
</evidence>
<dbReference type="InterPro" id="IPR032861">
    <property type="entry name" value="TAXi_N"/>
</dbReference>
<dbReference type="PANTHER" id="PTHR47965">
    <property type="entry name" value="ASPARTYL PROTEASE-RELATED"/>
    <property type="match status" value="1"/>
</dbReference>
<dbReference type="Pfam" id="PF14543">
    <property type="entry name" value="TAXi_N"/>
    <property type="match status" value="1"/>
</dbReference>
<evidence type="ECO:0000256" key="10">
    <source>
        <dbReference type="SAM" id="Phobius"/>
    </source>
</evidence>
<reference evidence="13 14" key="1">
    <citation type="journal article" date="2021" name="Sci. Rep.">
        <title>The genome of the diatom Chaetoceros tenuissimus carries an ancient integrated fragment of an extant virus.</title>
        <authorList>
            <person name="Hongo Y."/>
            <person name="Kimura K."/>
            <person name="Takaki Y."/>
            <person name="Yoshida Y."/>
            <person name="Baba S."/>
            <person name="Kobayashi G."/>
            <person name="Nagasaki K."/>
            <person name="Hano T."/>
            <person name="Tomaru Y."/>
        </authorList>
    </citation>
    <scope>NUCLEOTIDE SEQUENCE [LARGE SCALE GENOMIC DNA]</scope>
    <source>
        <strain evidence="13 14">NIES-3715</strain>
    </source>
</reference>
<evidence type="ECO:0000313" key="13">
    <source>
        <dbReference type="EMBL" id="GFH46471.1"/>
    </source>
</evidence>
<feature type="signal peptide" evidence="11">
    <location>
        <begin position="1"/>
        <end position="23"/>
    </location>
</feature>
<feature type="domain" description="Peptidase A1" evidence="12">
    <location>
        <begin position="124"/>
        <end position="529"/>
    </location>
</feature>
<evidence type="ECO:0000256" key="7">
    <source>
        <dbReference type="PIRSR" id="PIRSR601461-1"/>
    </source>
</evidence>
<dbReference type="InterPro" id="IPR001461">
    <property type="entry name" value="Aspartic_peptidase_A1"/>
</dbReference>
<feature type="region of interest" description="Disordered" evidence="9">
    <location>
        <begin position="446"/>
        <end position="466"/>
    </location>
</feature>
<keyword evidence="10" id="KW-1133">Transmembrane helix</keyword>
<dbReference type="SUPFAM" id="SSF50630">
    <property type="entry name" value="Acid proteases"/>
    <property type="match status" value="1"/>
</dbReference>
<evidence type="ECO:0000256" key="3">
    <source>
        <dbReference type="ARBA" id="ARBA00022729"/>
    </source>
</evidence>
<keyword evidence="14" id="KW-1185">Reference proteome</keyword>
<dbReference type="AlphaFoldDB" id="A0AAD3H158"/>
<dbReference type="CDD" id="cd05471">
    <property type="entry name" value="pepsin_like"/>
    <property type="match status" value="1"/>
</dbReference>
<evidence type="ECO:0000256" key="2">
    <source>
        <dbReference type="ARBA" id="ARBA00022670"/>
    </source>
</evidence>
<comment type="similarity">
    <text evidence="1">Belongs to the peptidase A1 family.</text>
</comment>
<keyword evidence="2" id="KW-0645">Protease</keyword>
<evidence type="ECO:0000256" key="4">
    <source>
        <dbReference type="ARBA" id="ARBA00022750"/>
    </source>
</evidence>
<comment type="caution">
    <text evidence="13">The sequence shown here is derived from an EMBL/GenBank/DDBJ whole genome shotgun (WGS) entry which is preliminary data.</text>
</comment>
<keyword evidence="3 11" id="KW-0732">Signal</keyword>
<feature type="chain" id="PRO_5042009008" description="Peptidase A1 domain-containing protein" evidence="11">
    <location>
        <begin position="24"/>
        <end position="992"/>
    </location>
</feature>
<evidence type="ECO:0000256" key="11">
    <source>
        <dbReference type="SAM" id="SignalP"/>
    </source>
</evidence>
<dbReference type="InterPro" id="IPR033121">
    <property type="entry name" value="PEPTIDASE_A1"/>
</dbReference>
<keyword evidence="10" id="KW-0812">Transmembrane</keyword>
<protein>
    <recommendedName>
        <fullName evidence="12">Peptidase A1 domain-containing protein</fullName>
    </recommendedName>
</protein>
<dbReference type="GO" id="GO:0006508">
    <property type="term" value="P:proteolysis"/>
    <property type="evidence" value="ECO:0007669"/>
    <property type="project" value="UniProtKB-KW"/>
</dbReference>
<gene>
    <name evidence="13" type="ORF">CTEN210_02945</name>
</gene>
<evidence type="ECO:0000256" key="1">
    <source>
        <dbReference type="ARBA" id="ARBA00007447"/>
    </source>
</evidence>
<feature type="active site" evidence="7">
    <location>
        <position position="142"/>
    </location>
</feature>
<dbReference type="Proteomes" id="UP001054902">
    <property type="component" value="Unassembled WGS sequence"/>
</dbReference>
<organism evidence="13 14">
    <name type="scientific">Chaetoceros tenuissimus</name>
    <dbReference type="NCBI Taxonomy" id="426638"/>
    <lineage>
        <taxon>Eukaryota</taxon>
        <taxon>Sar</taxon>
        <taxon>Stramenopiles</taxon>
        <taxon>Ochrophyta</taxon>
        <taxon>Bacillariophyta</taxon>
        <taxon>Coscinodiscophyceae</taxon>
        <taxon>Chaetocerotophycidae</taxon>
        <taxon>Chaetocerotales</taxon>
        <taxon>Chaetocerotaceae</taxon>
        <taxon>Chaetoceros</taxon>
    </lineage>
</organism>
<dbReference type="PANTHER" id="PTHR47965:SF12">
    <property type="entry name" value="ASPARTIC PROTEINASE 3-RELATED"/>
    <property type="match status" value="1"/>
</dbReference>
<accession>A0AAD3H158</accession>
<dbReference type="InterPro" id="IPR034164">
    <property type="entry name" value="Pepsin-like_dom"/>
</dbReference>
<evidence type="ECO:0000256" key="5">
    <source>
        <dbReference type="ARBA" id="ARBA00022801"/>
    </source>
</evidence>
<evidence type="ECO:0000259" key="12">
    <source>
        <dbReference type="PROSITE" id="PS51767"/>
    </source>
</evidence>
<keyword evidence="6" id="KW-0865">Zymogen</keyword>